<evidence type="ECO:0000256" key="14">
    <source>
        <dbReference type="ARBA" id="ARBA00025228"/>
    </source>
</evidence>
<keyword evidence="13 19" id="KW-0472">Membrane</keyword>
<dbReference type="NCBIfam" id="TIGR00317">
    <property type="entry name" value="cobS"/>
    <property type="match status" value="1"/>
</dbReference>
<keyword evidence="12 19" id="KW-1133">Transmembrane helix</keyword>
<comment type="catalytic activity">
    <reaction evidence="17 19">
        <text>alpha-ribazole + adenosylcob(III)inamide-GDP = adenosylcob(III)alamin + GMP + H(+)</text>
        <dbReference type="Rhea" id="RHEA:16049"/>
        <dbReference type="ChEBI" id="CHEBI:10329"/>
        <dbReference type="ChEBI" id="CHEBI:15378"/>
        <dbReference type="ChEBI" id="CHEBI:18408"/>
        <dbReference type="ChEBI" id="CHEBI:58115"/>
        <dbReference type="ChEBI" id="CHEBI:60487"/>
        <dbReference type="EC" id="2.7.8.26"/>
    </reaction>
</comment>
<evidence type="ECO:0000256" key="4">
    <source>
        <dbReference type="ARBA" id="ARBA00010561"/>
    </source>
</evidence>
<feature type="transmembrane region" description="Helical" evidence="19">
    <location>
        <begin position="118"/>
        <end position="139"/>
    </location>
</feature>
<evidence type="ECO:0000256" key="6">
    <source>
        <dbReference type="ARBA" id="ARBA00015850"/>
    </source>
</evidence>
<dbReference type="EC" id="2.7.8.26" evidence="5 19"/>
<dbReference type="Pfam" id="PF02654">
    <property type="entry name" value="CobS"/>
    <property type="match status" value="1"/>
</dbReference>
<reference evidence="20" key="1">
    <citation type="submission" date="2020-03" db="EMBL/GenBank/DDBJ databases">
        <authorList>
            <person name="Guo F."/>
        </authorList>
    </citation>
    <scope>NUCLEOTIDE SEQUENCE</scope>
    <source>
        <strain evidence="20">JCM 30134</strain>
    </source>
</reference>
<feature type="transmembrane region" description="Helical" evidence="19">
    <location>
        <begin position="40"/>
        <end position="61"/>
    </location>
</feature>
<evidence type="ECO:0000256" key="15">
    <source>
        <dbReference type="ARBA" id="ARBA00032605"/>
    </source>
</evidence>
<evidence type="ECO:0000256" key="2">
    <source>
        <dbReference type="ARBA" id="ARBA00004651"/>
    </source>
</evidence>
<comment type="cofactor">
    <cofactor evidence="1 19">
        <name>Mg(2+)</name>
        <dbReference type="ChEBI" id="CHEBI:18420"/>
    </cofactor>
</comment>
<evidence type="ECO:0000256" key="16">
    <source>
        <dbReference type="ARBA" id="ARBA00032853"/>
    </source>
</evidence>
<evidence type="ECO:0000313" key="20">
    <source>
        <dbReference type="EMBL" id="NHO64253.1"/>
    </source>
</evidence>
<dbReference type="GO" id="GO:0008818">
    <property type="term" value="F:cobalamin 5'-phosphate synthase activity"/>
    <property type="evidence" value="ECO:0007669"/>
    <property type="project" value="UniProtKB-UniRule"/>
</dbReference>
<evidence type="ECO:0000256" key="10">
    <source>
        <dbReference type="ARBA" id="ARBA00022692"/>
    </source>
</evidence>
<evidence type="ECO:0000256" key="5">
    <source>
        <dbReference type="ARBA" id="ARBA00013200"/>
    </source>
</evidence>
<keyword evidence="9 19" id="KW-0808">Transferase</keyword>
<comment type="similarity">
    <text evidence="4 19">Belongs to the CobS family.</text>
</comment>
<evidence type="ECO:0000256" key="17">
    <source>
        <dbReference type="ARBA" id="ARBA00048623"/>
    </source>
</evidence>
<evidence type="ECO:0000313" key="21">
    <source>
        <dbReference type="Proteomes" id="UP000787472"/>
    </source>
</evidence>
<comment type="subcellular location">
    <subcellularLocation>
        <location evidence="2 19">Cell membrane</location>
        <topology evidence="2 19">Multi-pass membrane protein</topology>
    </subcellularLocation>
</comment>
<evidence type="ECO:0000256" key="13">
    <source>
        <dbReference type="ARBA" id="ARBA00023136"/>
    </source>
</evidence>
<evidence type="ECO:0000256" key="19">
    <source>
        <dbReference type="HAMAP-Rule" id="MF_00719"/>
    </source>
</evidence>
<comment type="function">
    <text evidence="14 19">Joins adenosylcobinamide-GDP and alpha-ribazole to generate adenosylcobalamin (Ado-cobalamin). Also synthesizes adenosylcobalamin 5'-phosphate from adenosylcobinamide-GDP and alpha-ribazole 5'-phosphate.</text>
</comment>
<comment type="catalytic activity">
    <reaction evidence="18 19">
        <text>alpha-ribazole 5'-phosphate + adenosylcob(III)inamide-GDP = adenosylcob(III)alamin 5'-phosphate + GMP + H(+)</text>
        <dbReference type="Rhea" id="RHEA:23560"/>
        <dbReference type="ChEBI" id="CHEBI:15378"/>
        <dbReference type="ChEBI" id="CHEBI:57918"/>
        <dbReference type="ChEBI" id="CHEBI:58115"/>
        <dbReference type="ChEBI" id="CHEBI:60487"/>
        <dbReference type="ChEBI" id="CHEBI:60493"/>
        <dbReference type="EC" id="2.7.8.26"/>
    </reaction>
</comment>
<keyword evidence="8 19" id="KW-0169">Cobalamin biosynthesis</keyword>
<dbReference type="PANTHER" id="PTHR34148:SF1">
    <property type="entry name" value="ADENOSYLCOBINAMIDE-GDP RIBAZOLETRANSFERASE"/>
    <property type="match status" value="1"/>
</dbReference>
<comment type="pathway">
    <text evidence="3 19">Cofactor biosynthesis; adenosylcobalamin biosynthesis; adenosylcobalamin from cob(II)yrinate a,c-diamide: step 7/7.</text>
</comment>
<comment type="caution">
    <text evidence="20">The sequence shown here is derived from an EMBL/GenBank/DDBJ whole genome shotgun (WGS) entry which is preliminary data.</text>
</comment>
<name>A0A9E5MLC6_9GAMM</name>
<feature type="transmembrane region" description="Helical" evidence="19">
    <location>
        <begin position="187"/>
        <end position="217"/>
    </location>
</feature>
<feature type="transmembrane region" description="Helical" evidence="19">
    <location>
        <begin position="146"/>
        <end position="167"/>
    </location>
</feature>
<sequence>MKALTSSPLGRALIVAFLFLTRLPMPRLPDYDPRDSGRALPLFPLVGLAIGGLLALTATALQGHLPASVVAALVVTLWVLITGGLHLDGLGDSADGWLAGGDTERTLEIMKDPRSGSAAVIIIGCLLLLKFSALSALIAHQNGWALCLAPVLSRAMALLLLLSTPYVSKQGIAENFLKYANRRHLRISVACAWIFALVLLPLPQALILMVTVTSLFAGLRALMVRRLGGTTGDTSGASIEILEAAVLIACLVSV</sequence>
<dbReference type="RefSeq" id="WP_167181100.1">
    <property type="nucleotide sequence ID" value="NZ_JAAONZ010000001.1"/>
</dbReference>
<accession>A0A9E5MLC6</accession>
<protein>
    <recommendedName>
        <fullName evidence="6 19">Adenosylcobinamide-GDP ribazoletransferase</fullName>
        <ecNumber evidence="5 19">2.7.8.26</ecNumber>
    </recommendedName>
    <alternativeName>
        <fullName evidence="16 19">Cobalamin synthase</fullName>
    </alternativeName>
    <alternativeName>
        <fullName evidence="15 19">Cobalamin-5'-phosphate synthase</fullName>
    </alternativeName>
</protein>
<dbReference type="HAMAP" id="MF_00719">
    <property type="entry name" value="CobS"/>
    <property type="match status" value="1"/>
</dbReference>
<proteinExistence type="inferred from homology"/>
<dbReference type="GO" id="GO:0005886">
    <property type="term" value="C:plasma membrane"/>
    <property type="evidence" value="ECO:0007669"/>
    <property type="project" value="UniProtKB-SubCell"/>
</dbReference>
<dbReference type="InterPro" id="IPR003805">
    <property type="entry name" value="CobS"/>
</dbReference>
<dbReference type="GO" id="GO:0009236">
    <property type="term" value="P:cobalamin biosynthetic process"/>
    <property type="evidence" value="ECO:0007669"/>
    <property type="project" value="UniProtKB-UniRule"/>
</dbReference>
<dbReference type="Proteomes" id="UP000787472">
    <property type="component" value="Unassembled WGS sequence"/>
</dbReference>
<keyword evidence="7 19" id="KW-1003">Cell membrane</keyword>
<dbReference type="PANTHER" id="PTHR34148">
    <property type="entry name" value="ADENOSYLCOBINAMIDE-GDP RIBAZOLETRANSFERASE"/>
    <property type="match status" value="1"/>
</dbReference>
<feature type="transmembrane region" description="Helical" evidence="19">
    <location>
        <begin position="68"/>
        <end position="87"/>
    </location>
</feature>
<organism evidence="20 21">
    <name type="scientific">Pseudomaricurvus hydrocarbonicus</name>
    <dbReference type="NCBI Taxonomy" id="1470433"/>
    <lineage>
        <taxon>Bacteria</taxon>
        <taxon>Pseudomonadati</taxon>
        <taxon>Pseudomonadota</taxon>
        <taxon>Gammaproteobacteria</taxon>
        <taxon>Cellvibrionales</taxon>
        <taxon>Cellvibrionaceae</taxon>
        <taxon>Pseudomaricurvus</taxon>
    </lineage>
</organism>
<evidence type="ECO:0000256" key="3">
    <source>
        <dbReference type="ARBA" id="ARBA00004663"/>
    </source>
</evidence>
<evidence type="ECO:0000256" key="9">
    <source>
        <dbReference type="ARBA" id="ARBA00022679"/>
    </source>
</evidence>
<keyword evidence="11 19" id="KW-0460">Magnesium</keyword>
<gene>
    <name evidence="19" type="primary">cobS</name>
    <name evidence="20" type="ORF">G8770_01670</name>
</gene>
<evidence type="ECO:0000256" key="12">
    <source>
        <dbReference type="ARBA" id="ARBA00022989"/>
    </source>
</evidence>
<keyword evidence="21" id="KW-1185">Reference proteome</keyword>
<dbReference type="AlphaFoldDB" id="A0A9E5MLC6"/>
<evidence type="ECO:0000256" key="11">
    <source>
        <dbReference type="ARBA" id="ARBA00022842"/>
    </source>
</evidence>
<dbReference type="NCBIfam" id="NF001278">
    <property type="entry name" value="PRK00235.1-5"/>
    <property type="match status" value="1"/>
</dbReference>
<evidence type="ECO:0000256" key="18">
    <source>
        <dbReference type="ARBA" id="ARBA00049504"/>
    </source>
</evidence>
<evidence type="ECO:0000256" key="1">
    <source>
        <dbReference type="ARBA" id="ARBA00001946"/>
    </source>
</evidence>
<evidence type="ECO:0000256" key="8">
    <source>
        <dbReference type="ARBA" id="ARBA00022573"/>
    </source>
</evidence>
<evidence type="ECO:0000256" key="7">
    <source>
        <dbReference type="ARBA" id="ARBA00022475"/>
    </source>
</evidence>
<keyword evidence="10 19" id="KW-0812">Transmembrane</keyword>
<dbReference type="GO" id="GO:0051073">
    <property type="term" value="F:adenosylcobinamide-GDP ribazoletransferase activity"/>
    <property type="evidence" value="ECO:0007669"/>
    <property type="project" value="UniProtKB-UniRule"/>
</dbReference>
<dbReference type="EMBL" id="JAAONZ010000001">
    <property type="protein sequence ID" value="NHO64253.1"/>
    <property type="molecule type" value="Genomic_DNA"/>
</dbReference>